<evidence type="ECO:0000313" key="2">
    <source>
        <dbReference type="EMBL" id="RYR37619.1"/>
    </source>
</evidence>
<organism evidence="2 3">
    <name type="scientific">Arachis hypogaea</name>
    <name type="common">Peanut</name>
    <dbReference type="NCBI Taxonomy" id="3818"/>
    <lineage>
        <taxon>Eukaryota</taxon>
        <taxon>Viridiplantae</taxon>
        <taxon>Streptophyta</taxon>
        <taxon>Embryophyta</taxon>
        <taxon>Tracheophyta</taxon>
        <taxon>Spermatophyta</taxon>
        <taxon>Magnoliopsida</taxon>
        <taxon>eudicotyledons</taxon>
        <taxon>Gunneridae</taxon>
        <taxon>Pentapetalae</taxon>
        <taxon>rosids</taxon>
        <taxon>fabids</taxon>
        <taxon>Fabales</taxon>
        <taxon>Fabaceae</taxon>
        <taxon>Papilionoideae</taxon>
        <taxon>50 kb inversion clade</taxon>
        <taxon>dalbergioids sensu lato</taxon>
        <taxon>Dalbergieae</taxon>
        <taxon>Pterocarpus clade</taxon>
        <taxon>Arachis</taxon>
    </lineage>
</organism>
<gene>
    <name evidence="2" type="ORF">Ahy_A09g042484</name>
</gene>
<feature type="transmembrane region" description="Helical" evidence="1">
    <location>
        <begin position="6"/>
        <end position="25"/>
    </location>
</feature>
<keyword evidence="1" id="KW-0812">Transmembrane</keyword>
<dbReference type="Proteomes" id="UP000289738">
    <property type="component" value="Chromosome A09"/>
</dbReference>
<sequence>MVMLSFDIWIWAVSIIPVFLILWLTARYKAPPTTIRCRLKFVASFIGILHLHLNLVQAKRQIWQLKLRLHMGSVSLALDALTLFLFE</sequence>
<accession>A0A445BG42</accession>
<keyword evidence="3" id="KW-1185">Reference proteome</keyword>
<name>A0A445BG42_ARAHY</name>
<proteinExistence type="predicted"/>
<keyword evidence="1" id="KW-1133">Transmembrane helix</keyword>
<evidence type="ECO:0000256" key="1">
    <source>
        <dbReference type="SAM" id="Phobius"/>
    </source>
</evidence>
<comment type="caution">
    <text evidence="2">The sequence shown here is derived from an EMBL/GenBank/DDBJ whole genome shotgun (WGS) entry which is preliminary data.</text>
</comment>
<protein>
    <submittedName>
        <fullName evidence="2">Uncharacterized protein</fullName>
    </submittedName>
</protein>
<dbReference type="AlphaFoldDB" id="A0A445BG42"/>
<evidence type="ECO:0000313" key="3">
    <source>
        <dbReference type="Proteomes" id="UP000289738"/>
    </source>
</evidence>
<dbReference type="EMBL" id="SDMP01000009">
    <property type="protein sequence ID" value="RYR37619.1"/>
    <property type="molecule type" value="Genomic_DNA"/>
</dbReference>
<reference evidence="2 3" key="1">
    <citation type="submission" date="2019-01" db="EMBL/GenBank/DDBJ databases">
        <title>Sequencing of cultivated peanut Arachis hypogaea provides insights into genome evolution and oil improvement.</title>
        <authorList>
            <person name="Chen X."/>
        </authorList>
    </citation>
    <scope>NUCLEOTIDE SEQUENCE [LARGE SCALE GENOMIC DNA]</scope>
    <source>
        <strain evidence="3">cv. Fuhuasheng</strain>
        <tissue evidence="2">Leaves</tissue>
    </source>
</reference>
<keyword evidence="1" id="KW-0472">Membrane</keyword>